<proteinExistence type="evidence at transcript level"/>
<dbReference type="FunFam" id="1.20.1270.10:FF:000003">
    <property type="entry name" value="heat shock cognate 71 kDa protein-like"/>
    <property type="match status" value="1"/>
</dbReference>
<comment type="similarity">
    <text evidence="1 5">Belongs to the heat shock protein 70 family.</text>
</comment>
<accession>Q7Z1W9</accession>
<dbReference type="InterPro" id="IPR043129">
    <property type="entry name" value="ATPase_NBD"/>
</dbReference>
<dbReference type="InterPro" id="IPR029047">
    <property type="entry name" value="HSP70_peptide-bd_sf"/>
</dbReference>
<keyword evidence="4 7" id="KW-0346">Stress response</keyword>
<dbReference type="SMR" id="Q7Z1W9"/>
<dbReference type="InterPro" id="IPR029048">
    <property type="entry name" value="HSP70_C_sf"/>
</dbReference>
<name>Q7Z1W9_CRAAR</name>
<evidence type="ECO:0000256" key="1">
    <source>
        <dbReference type="ARBA" id="ARBA00007381"/>
    </source>
</evidence>
<dbReference type="PROSITE" id="PS01036">
    <property type="entry name" value="HSP70_3"/>
    <property type="match status" value="1"/>
</dbReference>
<evidence type="ECO:0000256" key="3">
    <source>
        <dbReference type="ARBA" id="ARBA00022840"/>
    </source>
</evidence>
<dbReference type="Gene3D" id="2.60.34.10">
    <property type="entry name" value="Substrate Binding Domain Of DNAk, Chain A, domain 1"/>
    <property type="match status" value="1"/>
</dbReference>
<dbReference type="FunFam" id="3.90.640.10:FF:000134">
    <property type="entry name" value="Heat shock cognate 71 kDa protein"/>
    <property type="match status" value="1"/>
</dbReference>
<evidence type="ECO:0000313" key="7">
    <source>
        <dbReference type="EMBL" id="AAO41703.1"/>
    </source>
</evidence>
<dbReference type="NCBIfam" id="NF001413">
    <property type="entry name" value="PRK00290.1"/>
    <property type="match status" value="1"/>
</dbReference>
<dbReference type="FunFam" id="3.30.420.40:FF:000028">
    <property type="entry name" value="heat shock 70 kDa protein-like"/>
    <property type="match status" value="1"/>
</dbReference>
<keyword evidence="2 5" id="KW-0547">Nucleotide-binding</keyword>
<dbReference type="FunFam" id="3.30.420.40:FF:000135">
    <property type="entry name" value="Heat shock cognate 71 kDa protein"/>
    <property type="match status" value="1"/>
</dbReference>
<sequence length="658" mass="71933">MSKTQQAIGIDLGTTYSCVGVFQHGKVEIIANDQGNRTTPSYVAFTDTERLVGDAAKNQVAMNPNNTIFDAKRLIGRKFNDASVQSDMKHWPFTVINQASKPMIKVEYKGEEKTFSAEEISSMVLNKMKETAEAYLGKTINNAVVTVPAYFNDSQRQATKDAGTISGLNVLRIINEPTAAAIAYGLDKKVGNQSQGERNVLIFDLGGGTFDVSILTIEDGIFEVKSTSGDTHLGGEDFDNRMVNHFIQEFKRKHKKDISENKRAVRRLRTACERAKRTLSSSSQASIEIDSLFEGIDFYTSITRARFEELNADLFRGTMEPVEKALRDAKLDKAQIHDIVLVGGSTRIPKIQKLLQDFFNGEELNKSINPDEAVAYGAAVQAAILSGDKSEEVQDLLLLDVTPLSLGIETAGGVMTNLIKRNTTIPTKQTQTFTTYSDNQPGVLIQVYEGERAMTKDNNLLGKFELTGIPPAPRGVPQIEVAFDIDANGILNVSAVDKSTGKENKITITNDKGRLSKDEIDRMVNEAEKYKQEDEKQRERIAAKSGLESYAFNMKSTVDDEKLKDKISEGDKKTILDKCEEIIKWMDQNQLADKEEFEHKQKELEGVCNPIITKLYQASGGAPGGGMPGGMPNFGGGAPGGGAPGGGSGGGPTIEEVD</sequence>
<dbReference type="FunFam" id="2.60.34.10:FF:000002">
    <property type="entry name" value="Heat shock 70 kDa"/>
    <property type="match status" value="1"/>
</dbReference>
<dbReference type="CDD" id="cd10233">
    <property type="entry name" value="ASKHA_NBD_HSP70_HSPA1"/>
    <property type="match status" value="1"/>
</dbReference>
<protein>
    <submittedName>
        <fullName evidence="7">Heat shock protein 70</fullName>
    </submittedName>
</protein>
<dbReference type="Gene3D" id="1.20.1270.10">
    <property type="match status" value="1"/>
</dbReference>
<evidence type="ECO:0000256" key="5">
    <source>
        <dbReference type="RuleBase" id="RU003322"/>
    </source>
</evidence>
<dbReference type="SUPFAM" id="SSF100934">
    <property type="entry name" value="Heat shock protein 70kD (HSP70), C-terminal subdomain"/>
    <property type="match status" value="1"/>
</dbReference>
<dbReference type="FunFam" id="3.30.420.40:FF:000026">
    <property type="entry name" value="Heat shock protein 70"/>
    <property type="match status" value="1"/>
</dbReference>
<dbReference type="PROSITE" id="PS00297">
    <property type="entry name" value="HSP70_1"/>
    <property type="match status" value="1"/>
</dbReference>
<keyword evidence="3 5" id="KW-0067">ATP-binding</keyword>
<dbReference type="EMBL" id="AY172024">
    <property type="protein sequence ID" value="AAO41703.1"/>
    <property type="molecule type" value="mRNA"/>
</dbReference>
<dbReference type="InterPro" id="IPR018181">
    <property type="entry name" value="Heat_shock_70_CS"/>
</dbReference>
<dbReference type="InterPro" id="IPR013126">
    <property type="entry name" value="Hsp_70_fam"/>
</dbReference>
<dbReference type="Gene3D" id="3.30.30.30">
    <property type="match status" value="1"/>
</dbReference>
<evidence type="ECO:0000256" key="6">
    <source>
        <dbReference type="SAM" id="MobiDB-lite"/>
    </source>
</evidence>
<dbReference type="GO" id="GO:0005524">
    <property type="term" value="F:ATP binding"/>
    <property type="evidence" value="ECO:0007669"/>
    <property type="project" value="UniProtKB-KW"/>
</dbReference>
<dbReference type="GO" id="GO:0140662">
    <property type="term" value="F:ATP-dependent protein folding chaperone"/>
    <property type="evidence" value="ECO:0007669"/>
    <property type="project" value="InterPro"/>
</dbReference>
<dbReference type="SUPFAM" id="SSF53067">
    <property type="entry name" value="Actin-like ATPase domain"/>
    <property type="match status" value="2"/>
</dbReference>
<reference evidence="7" key="1">
    <citation type="submission" date="2002-10" db="EMBL/GenBank/DDBJ databases">
        <title>Cloning and analysis of a cDNA encoding a 71.9 kDa heat shock cognate protein from the oyster Crassostrea ariakensis.</title>
        <authorList>
            <person name="Zhang Q.-Z."/>
            <person name="Wu X.-Z."/>
            <person name="Pan J.-P."/>
            <person name="Gao J.-S."/>
            <person name="Zhang G."/>
        </authorList>
    </citation>
    <scope>NUCLEOTIDE SEQUENCE</scope>
</reference>
<dbReference type="Pfam" id="PF00012">
    <property type="entry name" value="HSP70"/>
    <property type="match status" value="1"/>
</dbReference>
<dbReference type="AlphaFoldDB" id="Q7Z1W9"/>
<feature type="compositionally biased region" description="Gly residues" evidence="6">
    <location>
        <begin position="621"/>
        <end position="652"/>
    </location>
</feature>
<dbReference type="PANTHER" id="PTHR19375">
    <property type="entry name" value="HEAT SHOCK PROTEIN 70KDA"/>
    <property type="match status" value="1"/>
</dbReference>
<evidence type="ECO:0000256" key="4">
    <source>
        <dbReference type="ARBA" id="ARBA00023016"/>
    </source>
</evidence>
<dbReference type="FunFam" id="3.30.420.40:FF:000172">
    <property type="entry name" value="Heat shock 70 kDa protein"/>
    <property type="match status" value="1"/>
</dbReference>
<dbReference type="PRINTS" id="PR00301">
    <property type="entry name" value="HEATSHOCK70"/>
</dbReference>
<evidence type="ECO:0000256" key="2">
    <source>
        <dbReference type="ARBA" id="ARBA00022741"/>
    </source>
</evidence>
<organism evidence="7">
    <name type="scientific">Crassostrea ariakensis</name>
    <name type="common">Suminoe oyster</name>
    <dbReference type="NCBI Taxonomy" id="3244846"/>
    <lineage>
        <taxon>Eukaryota</taxon>
        <taxon>Metazoa</taxon>
        <taxon>Spiralia</taxon>
        <taxon>Lophotrochozoa</taxon>
        <taxon>Mollusca</taxon>
        <taxon>Bivalvia</taxon>
        <taxon>Autobranchia</taxon>
        <taxon>Pteriomorphia</taxon>
        <taxon>Ostreida</taxon>
        <taxon>Ostreoidea</taxon>
        <taxon>Ostreidae</taxon>
        <taxon>Magallana</taxon>
    </lineage>
</organism>
<dbReference type="SUPFAM" id="SSF100920">
    <property type="entry name" value="Heat shock protein 70kD (HSP70), peptide-binding domain"/>
    <property type="match status" value="1"/>
</dbReference>
<dbReference type="PROSITE" id="PS00329">
    <property type="entry name" value="HSP70_2"/>
    <property type="match status" value="1"/>
</dbReference>
<dbReference type="FunFam" id="3.30.30.30:FF:000001">
    <property type="entry name" value="heat shock 70 kDa protein-like"/>
    <property type="match status" value="1"/>
</dbReference>
<feature type="region of interest" description="Disordered" evidence="6">
    <location>
        <begin position="621"/>
        <end position="658"/>
    </location>
</feature>
<dbReference type="Gene3D" id="3.90.640.10">
    <property type="entry name" value="Actin, Chain A, domain 4"/>
    <property type="match status" value="1"/>
</dbReference>
<dbReference type="Gene3D" id="3.30.420.40">
    <property type="match status" value="2"/>
</dbReference>